<feature type="transmembrane region" description="Helical" evidence="2">
    <location>
        <begin position="343"/>
        <end position="364"/>
    </location>
</feature>
<feature type="transmembrane region" description="Helical" evidence="2">
    <location>
        <begin position="414"/>
        <end position="433"/>
    </location>
</feature>
<dbReference type="Gene3D" id="1.10.287.70">
    <property type="match status" value="1"/>
</dbReference>
<dbReference type="Pfam" id="PF07885">
    <property type="entry name" value="Ion_trans_2"/>
    <property type="match status" value="1"/>
</dbReference>
<evidence type="ECO:0000313" key="5">
    <source>
        <dbReference type="Proteomes" id="UP000294919"/>
    </source>
</evidence>
<dbReference type="AlphaFoldDB" id="A0A4R2KZP3"/>
<protein>
    <submittedName>
        <fullName evidence="4">Pentapeptide repeat protein</fullName>
    </submittedName>
</protein>
<keyword evidence="1" id="KW-0175">Coiled coil</keyword>
<keyword evidence="2" id="KW-0812">Transmembrane</keyword>
<organism evidence="4 5">
    <name type="scientific">Marinisporobacter balticus</name>
    <dbReference type="NCBI Taxonomy" id="2018667"/>
    <lineage>
        <taxon>Bacteria</taxon>
        <taxon>Bacillati</taxon>
        <taxon>Bacillota</taxon>
        <taxon>Clostridia</taxon>
        <taxon>Peptostreptococcales</taxon>
        <taxon>Thermotaleaceae</taxon>
        <taxon>Marinisporobacter</taxon>
    </lineage>
</organism>
<dbReference type="RefSeq" id="WP_132242278.1">
    <property type="nucleotide sequence ID" value="NZ_SLWV01000002.1"/>
</dbReference>
<comment type="caution">
    <text evidence="4">The sequence shown here is derived from an EMBL/GenBank/DDBJ whole genome shotgun (WGS) entry which is preliminary data.</text>
</comment>
<evidence type="ECO:0000256" key="2">
    <source>
        <dbReference type="SAM" id="Phobius"/>
    </source>
</evidence>
<proteinExistence type="predicted"/>
<feature type="domain" description="Potassium channel" evidence="3">
    <location>
        <begin position="354"/>
        <end position="441"/>
    </location>
</feature>
<sequence>MIIDLYKNVVKAINEMYKNIERDIESSAYKDYTMECEIQDAKLLLFEAENLKKTAISEKDLKRKLEEYKKNQDEKLDNKLKNFIKEYESTQYNFNDIKLNNEYTKYVETIFFQTSTGDELKKKEIRDDFTYCKFIRTNCISLKFVGCSFSYVDFFSSQFFNIEFVDCKFNNSIFLHSEFREVRFINCTFNQIVASNTKVKNCKFEHSDIFFSKFLFNTMFDLKMLNCKIKDTDFVIEEIMSEIYINNIEIDSKSFFYFKQISNLYHKSLTKLFFLIKPQLEMEVCKNISRLYKSLSHEFQKNNYIDKYGYCFYLGKLIESGTERGLHKVYSLLAFFVCGYGELPWNSLIASFIIIFIFSFIYLYSGVFDINYDIFGSQHVDTRIFLNDLAVSLHFSIVTFTTVGYGNIYPTECWGLFFSALEMIIGVIMIAIWTSSIVRKMLR</sequence>
<dbReference type="Proteomes" id="UP000294919">
    <property type="component" value="Unassembled WGS sequence"/>
</dbReference>
<gene>
    <name evidence="4" type="ORF">EV214_102132</name>
</gene>
<dbReference type="SUPFAM" id="SSF81324">
    <property type="entry name" value="Voltage-gated potassium channels"/>
    <property type="match status" value="1"/>
</dbReference>
<keyword evidence="5" id="KW-1185">Reference proteome</keyword>
<feature type="transmembrane region" description="Helical" evidence="2">
    <location>
        <begin position="385"/>
        <end position="408"/>
    </location>
</feature>
<dbReference type="SUPFAM" id="SSF141571">
    <property type="entry name" value="Pentapeptide repeat-like"/>
    <property type="match status" value="1"/>
</dbReference>
<name>A0A4R2KZP3_9FIRM</name>
<dbReference type="EMBL" id="SLWV01000002">
    <property type="protein sequence ID" value="TCO79413.1"/>
    <property type="molecule type" value="Genomic_DNA"/>
</dbReference>
<dbReference type="InterPro" id="IPR013099">
    <property type="entry name" value="K_chnl_dom"/>
</dbReference>
<keyword evidence="2" id="KW-0472">Membrane</keyword>
<reference evidence="4 5" key="1">
    <citation type="submission" date="2019-03" db="EMBL/GenBank/DDBJ databases">
        <title>Genomic Encyclopedia of Type Strains, Phase IV (KMG-IV): sequencing the most valuable type-strain genomes for metagenomic binning, comparative biology and taxonomic classification.</title>
        <authorList>
            <person name="Goeker M."/>
        </authorList>
    </citation>
    <scope>NUCLEOTIDE SEQUENCE [LARGE SCALE GENOMIC DNA]</scope>
    <source>
        <strain evidence="4 5">DSM 102940</strain>
    </source>
</reference>
<accession>A0A4R2KZP3</accession>
<evidence type="ECO:0000256" key="1">
    <source>
        <dbReference type="SAM" id="Coils"/>
    </source>
</evidence>
<dbReference type="OrthoDB" id="268207at2"/>
<evidence type="ECO:0000313" key="4">
    <source>
        <dbReference type="EMBL" id="TCO79413.1"/>
    </source>
</evidence>
<keyword evidence="2" id="KW-1133">Transmembrane helix</keyword>
<feature type="coiled-coil region" evidence="1">
    <location>
        <begin position="51"/>
        <end position="82"/>
    </location>
</feature>
<evidence type="ECO:0000259" key="3">
    <source>
        <dbReference type="Pfam" id="PF07885"/>
    </source>
</evidence>
<dbReference type="Gene3D" id="2.160.20.80">
    <property type="entry name" value="E3 ubiquitin-protein ligase SopA"/>
    <property type="match status" value="1"/>
</dbReference>